<feature type="region of interest" description="Disordered" evidence="8">
    <location>
        <begin position="84"/>
        <end position="142"/>
    </location>
</feature>
<dbReference type="InterPro" id="IPR050330">
    <property type="entry name" value="Bact_OuterMem_StrucFunc"/>
</dbReference>
<dbReference type="CDD" id="cd07185">
    <property type="entry name" value="OmpA_C-like"/>
    <property type="match status" value="1"/>
</dbReference>
<dbReference type="GO" id="GO:0005886">
    <property type="term" value="C:plasma membrane"/>
    <property type="evidence" value="ECO:0007669"/>
    <property type="project" value="UniProtKB-SubCell"/>
</dbReference>
<name>A0A0F5LCW1_9HYPH</name>
<evidence type="ECO:0000313" key="12">
    <source>
        <dbReference type="Proteomes" id="UP000033514"/>
    </source>
</evidence>
<evidence type="ECO:0000256" key="9">
    <source>
        <dbReference type="SAM" id="Phobius"/>
    </source>
</evidence>
<evidence type="ECO:0000256" key="3">
    <source>
        <dbReference type="ARBA" id="ARBA00022475"/>
    </source>
</evidence>
<dbReference type="Pfam" id="PF00691">
    <property type="entry name" value="OmpA"/>
    <property type="match status" value="1"/>
</dbReference>
<reference evidence="11 12" key="1">
    <citation type="submission" date="2015-03" db="EMBL/GenBank/DDBJ databases">
        <authorList>
            <person name="Hassan Y.I."/>
            <person name="Lepp D."/>
            <person name="Zhou T."/>
        </authorList>
    </citation>
    <scope>NUCLEOTIDE SEQUENCE [LARGE SCALE GENOMIC DNA]</scope>
    <source>
        <strain evidence="11 12">GH2-10</strain>
    </source>
</reference>
<feature type="compositionally biased region" description="Polar residues" evidence="8">
    <location>
        <begin position="128"/>
        <end position="139"/>
    </location>
</feature>
<dbReference type="Gene3D" id="3.30.1330.60">
    <property type="entry name" value="OmpA-like domain"/>
    <property type="match status" value="1"/>
</dbReference>
<proteinExistence type="inferred from homology"/>
<keyword evidence="6 7" id="KW-0472">Membrane</keyword>
<dbReference type="Pfam" id="PF13677">
    <property type="entry name" value="MotB_plug"/>
    <property type="match status" value="1"/>
</dbReference>
<dbReference type="OrthoDB" id="7170686at2"/>
<dbReference type="PROSITE" id="PS51123">
    <property type="entry name" value="OMPA_2"/>
    <property type="match status" value="1"/>
</dbReference>
<comment type="caution">
    <text evidence="11">The sequence shown here is derived from an EMBL/GenBank/DDBJ whole genome shotgun (WGS) entry which is preliminary data.</text>
</comment>
<dbReference type="PATRIC" id="fig|361041.3.peg.627"/>
<keyword evidence="4 9" id="KW-0812">Transmembrane</keyword>
<comment type="subcellular location">
    <subcellularLocation>
        <location evidence="1">Cell membrane</location>
        <topology evidence="1">Single-pass membrane protein</topology>
    </subcellularLocation>
</comment>
<dbReference type="InterPro" id="IPR025713">
    <property type="entry name" value="MotB-like_N_dom"/>
</dbReference>
<protein>
    <recommendedName>
        <fullName evidence="10">OmpA-like domain-containing protein</fullName>
    </recommendedName>
</protein>
<evidence type="ECO:0000256" key="6">
    <source>
        <dbReference type="ARBA" id="ARBA00023136"/>
    </source>
</evidence>
<evidence type="ECO:0000256" key="4">
    <source>
        <dbReference type="ARBA" id="ARBA00022692"/>
    </source>
</evidence>
<evidence type="ECO:0000259" key="10">
    <source>
        <dbReference type="PROSITE" id="PS51123"/>
    </source>
</evidence>
<dbReference type="AlphaFoldDB" id="A0A0F5LCW1"/>
<dbReference type="EMBL" id="LAJG01000014">
    <property type="protein sequence ID" value="KKB80090.1"/>
    <property type="molecule type" value="Genomic_DNA"/>
</dbReference>
<dbReference type="Proteomes" id="UP000033514">
    <property type="component" value="Unassembled WGS sequence"/>
</dbReference>
<organism evidence="11 12">
    <name type="scientific">Devosia soli</name>
    <dbReference type="NCBI Taxonomy" id="361041"/>
    <lineage>
        <taxon>Bacteria</taxon>
        <taxon>Pseudomonadati</taxon>
        <taxon>Pseudomonadota</taxon>
        <taxon>Alphaproteobacteria</taxon>
        <taxon>Hyphomicrobiales</taxon>
        <taxon>Devosiaceae</taxon>
        <taxon>Devosia</taxon>
    </lineage>
</organism>
<evidence type="ECO:0000256" key="8">
    <source>
        <dbReference type="SAM" id="MobiDB-lite"/>
    </source>
</evidence>
<accession>A0A0F5LCW1</accession>
<comment type="similarity">
    <text evidence="2">Belongs to the MotB family.</text>
</comment>
<evidence type="ECO:0000256" key="5">
    <source>
        <dbReference type="ARBA" id="ARBA00022989"/>
    </source>
</evidence>
<gene>
    <name evidence="11" type="ORF">VW35_06525</name>
</gene>
<keyword evidence="12" id="KW-1185">Reference proteome</keyword>
<evidence type="ECO:0000313" key="11">
    <source>
        <dbReference type="EMBL" id="KKB80090.1"/>
    </source>
</evidence>
<evidence type="ECO:0000256" key="7">
    <source>
        <dbReference type="PROSITE-ProRule" id="PRU00473"/>
    </source>
</evidence>
<evidence type="ECO:0000256" key="2">
    <source>
        <dbReference type="ARBA" id="ARBA00008914"/>
    </source>
</evidence>
<evidence type="ECO:0000256" key="1">
    <source>
        <dbReference type="ARBA" id="ARBA00004162"/>
    </source>
</evidence>
<dbReference type="SUPFAM" id="SSF103088">
    <property type="entry name" value="OmpA-like"/>
    <property type="match status" value="1"/>
</dbReference>
<dbReference type="RefSeq" id="WP_046142155.1">
    <property type="nucleotide sequence ID" value="NZ_LAJG01000014.1"/>
</dbReference>
<feature type="domain" description="OmpA-like" evidence="10">
    <location>
        <begin position="178"/>
        <end position="297"/>
    </location>
</feature>
<dbReference type="InterPro" id="IPR036737">
    <property type="entry name" value="OmpA-like_sf"/>
</dbReference>
<dbReference type="PANTHER" id="PTHR30329:SF21">
    <property type="entry name" value="LIPOPROTEIN YIAD-RELATED"/>
    <property type="match status" value="1"/>
</dbReference>
<dbReference type="PANTHER" id="PTHR30329">
    <property type="entry name" value="STATOR ELEMENT OF FLAGELLAR MOTOR COMPLEX"/>
    <property type="match status" value="1"/>
</dbReference>
<feature type="transmembrane region" description="Helical" evidence="9">
    <location>
        <begin position="27"/>
        <end position="46"/>
    </location>
</feature>
<keyword evidence="3" id="KW-1003">Cell membrane</keyword>
<sequence length="306" mass="32737">MANFEQPIIIKKVKKGGHGHHGGAWKIAYADFVTAMMAFFLLMWLINMTTAEQKQGLADYFSPPSISLSSSGAGGVMGGQAMDNAGSSMSGSASDITAQEPAAAADAVTGEAELSVGGQARENGSELEASSDSEFNLKSTDSEEFHSAAASIRQAWQSMPELTPFQDNLIVEETEDGLDIQIIDQQGRRMFPEGSKYPLETTRAAIAAMAPYLQQLNAQMTISGHTAAGGRYENPRYGAWELSADRANVVRSTLGEFGVTDDRFKSVAGRASDEPFFPNDPYMAANERVKITVLKTAPPVPASLKP</sequence>
<dbReference type="STRING" id="361041.VW35_06525"/>
<keyword evidence="5 9" id="KW-1133">Transmembrane helix</keyword>
<feature type="compositionally biased region" description="Polar residues" evidence="8">
    <location>
        <begin position="85"/>
        <end position="97"/>
    </location>
</feature>
<dbReference type="InterPro" id="IPR006665">
    <property type="entry name" value="OmpA-like"/>
</dbReference>